<dbReference type="Proteomes" id="UP000638560">
    <property type="component" value="Unassembled WGS sequence"/>
</dbReference>
<dbReference type="EMBL" id="JADPUN010000243">
    <property type="protein sequence ID" value="MBF9132619.1"/>
    <property type="molecule type" value="Genomic_DNA"/>
</dbReference>
<keyword evidence="4" id="KW-1185">Reference proteome</keyword>
<keyword evidence="1" id="KW-0175">Coiled coil</keyword>
<dbReference type="SUPFAM" id="SSF52540">
    <property type="entry name" value="P-loop containing nucleoside triphosphate hydrolases"/>
    <property type="match status" value="1"/>
</dbReference>
<dbReference type="NCBIfam" id="TIGR02680">
    <property type="entry name" value="TIGR02680 family protein"/>
    <property type="match status" value="1"/>
</dbReference>
<feature type="region of interest" description="Disordered" evidence="2">
    <location>
        <begin position="1386"/>
        <end position="1423"/>
    </location>
</feature>
<dbReference type="RefSeq" id="WP_196204145.1">
    <property type="nucleotide sequence ID" value="NZ_JADPUN010000243.1"/>
</dbReference>
<sequence>MTGPSRQALPLPERERWQPLRAGLVDIFYYDQEEFHFHGGSLLLRGNNGTGKSKVLALTMPFLLDGDLAPYRVEPDGDPNKRMEWNLLLGGRHPHPERLGYTWLEFGRRDADGRTHFLTVGAGLKAVAGRGIARHWFFVTSQRVGEDLRLLSPTGTALARERLRDALGGTGLVYDRAADYRRAVDEALFGLGNRYEALISLLIKLRQPQLSKRPDEKSLSRALSDALPPLDDNLIAQVAEAFRSLDDERETLRELAETKRAADEFLARYRRYGQVATKRKAGVLRHLHSRYEQFGRDLAEAQRAYAEADERVAQAQSQLGELGHEHRELTARRQALAESPEARTAEHLHRLREIAQQRAGFARRQQEHLHDIESDVARNRRVLDEAAGELRHAAEAETAARREVSENAERAMIADRHRDRVVAALSTDPTGEPTTTTGEATTTTGEATTTSGIGTGDQTGAGRAGTAGVVGATRAATELIEAWTSALRTLDRLREAAGAAQEQADRARGDLDRLDGELAAADLRIVDAETAATQQGDLLVRRVRMHLTGLVELPVADPDAVLARLELWVSGLAGDNPATREIARAATSATEAIARHDATLEAEHRRARSRLDEIDAELRRLADGVHQPPPAPHTRVPEVRADRSGAPLWRVIDFAESMPDADRAGIEAALEAAGVLDAWLDPDGSLRDPASGDTVLRPTPSVPANLDGLLRPAIDTADPAAAALTDRLVADVLAAIGYGAGSAAVTWVDADGRYGTGVVAGRWTKPAAEHIGDGARAAARRTRIARLRHEAGELSALVDDIDGQRAALDERRRQVTEEAEGLPSDQPVHEAHTLVRTAYDHRRETFARRDEARTELETAAQAAAAALAEATDFAADVGLPYAAEDLATVRDGLQAYQVALAAWWPTVTGAEAAARRRGEARRAYQERLARLDPAADEAASAQEQATTAQIEFDTLDATAGASVAELQRQISEATRALAGCEEAQRYTREQEGAARDARGVASGRQDGLERELDEVSRSRDGAVEALRAFAGTGLIDLVCPGLELPDPGQPWAATPAVTLARGVDRMLAEVDTDHARWERLQQQVSVDVKLLADNLSRHGHQVLPAVREDTMVVEVAFQGRSRTVTDLAAALVGEIEERQRVLSAHEREVLENHLVNEVAGALQELISGAERQVESMNGELEARPTSTGMRLRLLWRPTRDAPTGLAELRARQLRQSTDVWNDDDRRTVGAFLQQQIDRERLRDEAATWAEQLTRALDYRAWHEFAVQRRQDGQWRPATGPASGGERVLAASIPLFAAASSYYGSTGNPYAPRLIALDEAFAGVDDDSRAKCLGLLATFDLDVVMTSEREWGCYPQVPGLGIAQLARHEGIDAVLVTPWRWDGRERRRLPRAVAQPPRQRDPEPGDPPATADPDEQSPRLWNVE</sequence>
<dbReference type="Pfam" id="PF13558">
    <property type="entry name" value="SbcC_Walker_B"/>
    <property type="match status" value="1"/>
</dbReference>
<dbReference type="Gene3D" id="3.40.50.300">
    <property type="entry name" value="P-loop containing nucleotide triphosphate hydrolases"/>
    <property type="match status" value="1"/>
</dbReference>
<evidence type="ECO:0000256" key="2">
    <source>
        <dbReference type="SAM" id="MobiDB-lite"/>
    </source>
</evidence>
<dbReference type="InterPro" id="IPR027417">
    <property type="entry name" value="P-loop_NTPase"/>
</dbReference>
<name>A0ABS0H2E4_9ACTN</name>
<evidence type="ECO:0000313" key="4">
    <source>
        <dbReference type="Proteomes" id="UP000638560"/>
    </source>
</evidence>
<feature type="region of interest" description="Disordered" evidence="2">
    <location>
        <begin position="321"/>
        <end position="343"/>
    </location>
</feature>
<comment type="caution">
    <text evidence="3">The sequence shown here is derived from an EMBL/GenBank/DDBJ whole genome shotgun (WGS) entry which is preliminary data.</text>
</comment>
<feature type="compositionally biased region" description="Gly residues" evidence="2">
    <location>
        <begin position="453"/>
        <end position="465"/>
    </location>
</feature>
<evidence type="ECO:0000313" key="3">
    <source>
        <dbReference type="EMBL" id="MBF9132619.1"/>
    </source>
</evidence>
<accession>A0ABS0H2E4</accession>
<feature type="compositionally biased region" description="Basic and acidic residues" evidence="2">
    <location>
        <begin position="1006"/>
        <end position="1015"/>
    </location>
</feature>
<organism evidence="3 4">
    <name type="scientific">Plantactinospora alkalitolerans</name>
    <dbReference type="NCBI Taxonomy" id="2789879"/>
    <lineage>
        <taxon>Bacteria</taxon>
        <taxon>Bacillati</taxon>
        <taxon>Actinomycetota</taxon>
        <taxon>Actinomycetes</taxon>
        <taxon>Micromonosporales</taxon>
        <taxon>Micromonosporaceae</taxon>
        <taxon>Plantactinospora</taxon>
    </lineage>
</organism>
<feature type="compositionally biased region" description="Low complexity" evidence="2">
    <location>
        <begin position="427"/>
        <end position="452"/>
    </location>
</feature>
<protein>
    <submittedName>
        <fullName evidence="3">TIGR02680 family protein</fullName>
    </submittedName>
</protein>
<dbReference type="PANTHER" id="PTHR45615:SF80">
    <property type="entry name" value="GRIP DOMAIN-CONTAINING PROTEIN"/>
    <property type="match status" value="1"/>
</dbReference>
<feature type="coiled-coil region" evidence="1">
    <location>
        <begin position="490"/>
        <end position="531"/>
    </location>
</feature>
<reference evidence="3 4" key="1">
    <citation type="submission" date="2020-11" db="EMBL/GenBank/DDBJ databases">
        <title>A novel isolate from a Black sea contaminated sediment with potential to produce alkanes: Plantactinospora alkalitolerans sp. nov.</title>
        <authorList>
            <person name="Carro L."/>
            <person name="Veyisoglu A."/>
            <person name="Guven K."/>
            <person name="Schumann P."/>
            <person name="Klenk H.-P."/>
            <person name="Sahin N."/>
        </authorList>
    </citation>
    <scope>NUCLEOTIDE SEQUENCE [LARGE SCALE GENOMIC DNA]</scope>
    <source>
        <strain evidence="3 4">S1510</strain>
    </source>
</reference>
<dbReference type="PANTHER" id="PTHR45615">
    <property type="entry name" value="MYOSIN HEAVY CHAIN, NON-MUSCLE"/>
    <property type="match status" value="1"/>
</dbReference>
<gene>
    <name evidence="3" type="ORF">I0C86_27235</name>
</gene>
<feature type="region of interest" description="Disordered" evidence="2">
    <location>
        <begin position="427"/>
        <end position="465"/>
    </location>
</feature>
<feature type="compositionally biased region" description="Basic and acidic residues" evidence="2">
    <location>
        <begin position="988"/>
        <end position="998"/>
    </location>
</feature>
<proteinExistence type="predicted"/>
<feature type="region of interest" description="Disordered" evidence="2">
    <location>
        <begin position="988"/>
        <end position="1015"/>
    </location>
</feature>
<evidence type="ECO:0000256" key="1">
    <source>
        <dbReference type="SAM" id="Coils"/>
    </source>
</evidence>
<dbReference type="InterPro" id="IPR013496">
    <property type="entry name" value="CHP02680"/>
</dbReference>
<feature type="compositionally biased region" description="Basic and acidic residues" evidence="2">
    <location>
        <begin position="322"/>
        <end position="331"/>
    </location>
</feature>